<dbReference type="PANTHER" id="PTHR43243:SF4">
    <property type="entry name" value="CATIONIC AMINO ACID TRANSPORTER 4"/>
    <property type="match status" value="1"/>
</dbReference>
<evidence type="ECO:0000313" key="8">
    <source>
        <dbReference type="EMBL" id="RUS35197.1"/>
    </source>
</evidence>
<feature type="transmembrane region" description="Helical" evidence="7">
    <location>
        <begin position="78"/>
        <end position="103"/>
    </location>
</feature>
<evidence type="ECO:0000256" key="1">
    <source>
        <dbReference type="ARBA" id="ARBA00004141"/>
    </source>
</evidence>
<keyword evidence="9" id="KW-1185">Reference proteome</keyword>
<feature type="region of interest" description="Disordered" evidence="6">
    <location>
        <begin position="410"/>
        <end position="439"/>
    </location>
</feature>
<sequence length="439" mass="47675">MNLSCPGSAYTYSYATMGELVAWIIGWDLILEYLVGAATVAVGWSGYFVSFFQVAFSIDLGKRFTSPPLHWDEPTLSIIYNPDGIINLPGLLIVLVLTIILVLGIRESKWLNNVIVIIKLLTVLLFIFAGIKYVDPKNWRPFVPPATTDGDWRHFGAGGIFAAAQSVFFAYIGFDAVSTAAQESKRPERDLPVGIMVSLGVCTVLYICTAFVLTGIVPYAQLNVEAPVALACVQTGMKWLEIIVTLGALGGLTSVMLIMLLAQPRIFHTMAHDGLLPPIFARVHRRFRTPYVPTLVSGAVTAALGALLPVDLLGNMTSVGTLLAFLFVHVGIVVLRFSRPDVPRKFRIPGPGFVWMVFPVVGAAVSVLLIAVADRTTIWRLFAWMVGLCVLSDCDRADLLRGLRIPEVKPRPSEVDRGSCVGAGETLSVGGERDNGDLT</sequence>
<evidence type="ECO:0000256" key="2">
    <source>
        <dbReference type="ARBA" id="ARBA00022448"/>
    </source>
</evidence>
<evidence type="ECO:0000313" key="9">
    <source>
        <dbReference type="Proteomes" id="UP000274822"/>
    </source>
</evidence>
<evidence type="ECO:0000256" key="4">
    <source>
        <dbReference type="ARBA" id="ARBA00022989"/>
    </source>
</evidence>
<name>A0A433QZJ8_9FUNG</name>
<feature type="transmembrane region" description="Helical" evidence="7">
    <location>
        <begin position="195"/>
        <end position="219"/>
    </location>
</feature>
<reference evidence="8 9" key="1">
    <citation type="journal article" date="2018" name="New Phytol.">
        <title>Phylogenomics of Endogonaceae and evolution of mycorrhizas within Mucoromycota.</title>
        <authorList>
            <person name="Chang Y."/>
            <person name="Desiro A."/>
            <person name="Na H."/>
            <person name="Sandor L."/>
            <person name="Lipzen A."/>
            <person name="Clum A."/>
            <person name="Barry K."/>
            <person name="Grigoriev I.V."/>
            <person name="Martin F.M."/>
            <person name="Stajich J.E."/>
            <person name="Smith M.E."/>
            <person name="Bonito G."/>
            <person name="Spatafora J.W."/>
        </authorList>
    </citation>
    <scope>NUCLEOTIDE SEQUENCE [LARGE SCALE GENOMIC DNA]</scope>
    <source>
        <strain evidence="8 9">AD002</strain>
    </source>
</reference>
<feature type="transmembrane region" description="Helical" evidence="7">
    <location>
        <begin position="110"/>
        <end position="134"/>
    </location>
</feature>
<keyword evidence="5 7" id="KW-0472">Membrane</keyword>
<evidence type="ECO:0000256" key="5">
    <source>
        <dbReference type="ARBA" id="ARBA00023136"/>
    </source>
</evidence>
<feature type="transmembrane region" description="Helical" evidence="7">
    <location>
        <begin position="239"/>
        <end position="262"/>
    </location>
</feature>
<evidence type="ECO:0000256" key="3">
    <source>
        <dbReference type="ARBA" id="ARBA00022692"/>
    </source>
</evidence>
<keyword evidence="2" id="KW-0813">Transport</keyword>
<feature type="transmembrane region" description="Helical" evidence="7">
    <location>
        <begin position="37"/>
        <end position="58"/>
    </location>
</feature>
<comment type="subcellular location">
    <subcellularLocation>
        <location evidence="1">Membrane</location>
        <topology evidence="1">Multi-pass membrane protein</topology>
    </subcellularLocation>
</comment>
<protein>
    <submittedName>
        <fullName evidence="8">Amino acid/polyamine transporter I</fullName>
    </submittedName>
</protein>
<dbReference type="AlphaFoldDB" id="A0A433QZJ8"/>
<gene>
    <name evidence="8" type="ORF">BC938DRAFT_474272</name>
</gene>
<dbReference type="PIRSF" id="PIRSF006060">
    <property type="entry name" value="AA_transporter"/>
    <property type="match status" value="1"/>
</dbReference>
<dbReference type="Proteomes" id="UP000274822">
    <property type="component" value="Unassembled WGS sequence"/>
</dbReference>
<dbReference type="EMBL" id="RBNJ01000177">
    <property type="protein sequence ID" value="RUS35197.1"/>
    <property type="molecule type" value="Genomic_DNA"/>
</dbReference>
<feature type="transmembrane region" description="Helical" evidence="7">
    <location>
        <begin position="154"/>
        <end position="174"/>
    </location>
</feature>
<dbReference type="Pfam" id="PF13520">
    <property type="entry name" value="AA_permease_2"/>
    <property type="match status" value="1"/>
</dbReference>
<evidence type="ECO:0000256" key="6">
    <source>
        <dbReference type="SAM" id="MobiDB-lite"/>
    </source>
</evidence>
<comment type="caution">
    <text evidence="8">The sequence shown here is derived from an EMBL/GenBank/DDBJ whole genome shotgun (WGS) entry which is preliminary data.</text>
</comment>
<dbReference type="InterPro" id="IPR002293">
    <property type="entry name" value="AA/rel_permease1"/>
</dbReference>
<feature type="transmembrane region" description="Helical" evidence="7">
    <location>
        <begin position="350"/>
        <end position="372"/>
    </location>
</feature>
<keyword evidence="4 7" id="KW-1133">Transmembrane helix</keyword>
<proteinExistence type="predicted"/>
<accession>A0A433QZJ8</accession>
<feature type="transmembrane region" description="Helical" evidence="7">
    <location>
        <begin position="12"/>
        <end position="30"/>
    </location>
</feature>
<feature type="transmembrane region" description="Helical" evidence="7">
    <location>
        <begin position="291"/>
        <end position="310"/>
    </location>
</feature>
<feature type="transmembrane region" description="Helical" evidence="7">
    <location>
        <begin position="316"/>
        <end position="338"/>
    </location>
</feature>
<dbReference type="PANTHER" id="PTHR43243">
    <property type="entry name" value="INNER MEMBRANE TRANSPORTER YGJI-RELATED"/>
    <property type="match status" value="1"/>
</dbReference>
<evidence type="ECO:0000256" key="7">
    <source>
        <dbReference type="SAM" id="Phobius"/>
    </source>
</evidence>
<dbReference type="GO" id="GO:0015171">
    <property type="term" value="F:amino acid transmembrane transporter activity"/>
    <property type="evidence" value="ECO:0007669"/>
    <property type="project" value="TreeGrafter"/>
</dbReference>
<dbReference type="Gene3D" id="1.20.1740.10">
    <property type="entry name" value="Amino acid/polyamine transporter I"/>
    <property type="match status" value="1"/>
</dbReference>
<organism evidence="8 9">
    <name type="scientific">Jimgerdemannia flammicorona</name>
    <dbReference type="NCBI Taxonomy" id="994334"/>
    <lineage>
        <taxon>Eukaryota</taxon>
        <taxon>Fungi</taxon>
        <taxon>Fungi incertae sedis</taxon>
        <taxon>Mucoromycota</taxon>
        <taxon>Mucoromycotina</taxon>
        <taxon>Endogonomycetes</taxon>
        <taxon>Endogonales</taxon>
        <taxon>Endogonaceae</taxon>
        <taxon>Jimgerdemannia</taxon>
    </lineage>
</organism>
<keyword evidence="3 7" id="KW-0812">Transmembrane</keyword>
<dbReference type="GO" id="GO:0016020">
    <property type="term" value="C:membrane"/>
    <property type="evidence" value="ECO:0007669"/>
    <property type="project" value="UniProtKB-SubCell"/>
</dbReference>